<dbReference type="EMBL" id="JMSN01000049">
    <property type="protein sequence ID" value="KDN44693.1"/>
    <property type="molecule type" value="Genomic_DNA"/>
</dbReference>
<feature type="compositionally biased region" description="Low complexity" evidence="1">
    <location>
        <begin position="67"/>
        <end position="89"/>
    </location>
</feature>
<evidence type="ECO:0000256" key="1">
    <source>
        <dbReference type="SAM" id="MobiDB-lite"/>
    </source>
</evidence>
<name>A0A066VWL8_TILAU</name>
<feature type="compositionally biased region" description="Low complexity" evidence="1">
    <location>
        <begin position="170"/>
        <end position="201"/>
    </location>
</feature>
<feature type="compositionally biased region" description="Pro residues" evidence="1">
    <location>
        <begin position="255"/>
        <end position="265"/>
    </location>
</feature>
<keyword evidence="3" id="KW-1185">Reference proteome</keyword>
<feature type="compositionally biased region" description="Low complexity" evidence="1">
    <location>
        <begin position="29"/>
        <end position="39"/>
    </location>
</feature>
<feature type="compositionally biased region" description="Low complexity" evidence="1">
    <location>
        <begin position="101"/>
        <end position="112"/>
    </location>
</feature>
<organism evidence="2 3">
    <name type="scientific">Tilletiaria anomala (strain ATCC 24038 / CBS 436.72 / UBC 951)</name>
    <dbReference type="NCBI Taxonomy" id="1037660"/>
    <lineage>
        <taxon>Eukaryota</taxon>
        <taxon>Fungi</taxon>
        <taxon>Dikarya</taxon>
        <taxon>Basidiomycota</taxon>
        <taxon>Ustilaginomycotina</taxon>
        <taxon>Exobasidiomycetes</taxon>
        <taxon>Georgefischeriales</taxon>
        <taxon>Tilletiariaceae</taxon>
        <taxon>Tilletiaria</taxon>
    </lineage>
</organism>
<feature type="region of interest" description="Disordered" evidence="1">
    <location>
        <begin position="494"/>
        <end position="534"/>
    </location>
</feature>
<feature type="compositionally biased region" description="Basic residues" evidence="1">
    <location>
        <begin position="121"/>
        <end position="130"/>
    </location>
</feature>
<feature type="region of interest" description="Disordered" evidence="1">
    <location>
        <begin position="170"/>
        <end position="337"/>
    </location>
</feature>
<feature type="compositionally biased region" description="Polar residues" evidence="1">
    <location>
        <begin position="238"/>
        <end position="249"/>
    </location>
</feature>
<dbReference type="HOGENOM" id="CLU_498926_0_0_1"/>
<feature type="compositionally biased region" description="Polar residues" evidence="1">
    <location>
        <begin position="202"/>
        <end position="213"/>
    </location>
</feature>
<feature type="region of interest" description="Disordered" evidence="1">
    <location>
        <begin position="17"/>
        <end position="142"/>
    </location>
</feature>
<gene>
    <name evidence="2" type="ORF">K437DRAFT_130657</name>
</gene>
<dbReference type="Proteomes" id="UP000027361">
    <property type="component" value="Unassembled WGS sequence"/>
</dbReference>
<feature type="region of interest" description="Disordered" evidence="1">
    <location>
        <begin position="451"/>
        <end position="481"/>
    </location>
</feature>
<reference evidence="2 3" key="1">
    <citation type="submission" date="2014-05" db="EMBL/GenBank/DDBJ databases">
        <title>Draft genome sequence of a rare smut relative, Tilletiaria anomala UBC 951.</title>
        <authorList>
            <consortium name="DOE Joint Genome Institute"/>
            <person name="Toome M."/>
            <person name="Kuo A."/>
            <person name="Henrissat B."/>
            <person name="Lipzen A."/>
            <person name="Tritt A."/>
            <person name="Yoshinaga Y."/>
            <person name="Zane M."/>
            <person name="Barry K."/>
            <person name="Grigoriev I.V."/>
            <person name="Spatafora J.W."/>
            <person name="Aimea M.C."/>
        </authorList>
    </citation>
    <scope>NUCLEOTIDE SEQUENCE [LARGE SCALE GENOMIC DNA]</scope>
    <source>
        <strain evidence="2 3">UBC 951</strain>
    </source>
</reference>
<dbReference type="GeneID" id="25261466"/>
<feature type="compositionally biased region" description="Basic and acidic residues" evidence="1">
    <location>
        <begin position="279"/>
        <end position="297"/>
    </location>
</feature>
<sequence>MAEPYIEPHTPLAEYLKEYHHQRGGSGGSAAAVGASSRSSFRKEKGGKMTRGMLGTAFGAGRKVSSSRHQPSSSRSSSVSSSTGSASTGTGAGGAMAYDNAVSSLPSSSAAATQPPGTHSFRCKPIHHTHASSVSRSGDCGNLLRSASATTLEEELGAAAAAEAEVHAAWSEHTLSSSSLASAPSGTSISSQQQELQGLGLRSTSAEVTSPSQPVYVVDQNKDVPPSPLPQHEAPFPTSATQSSTTNILASLPPGSSPRPTPSIPDPNTTASDTSESSEAERDDLHGGDDIENEQGRHRARAWAWDLSAKMPAPPPRPLSVASSKSTRPIGGAASTYADADKQSIMSASGVAVPTIGRKGTTVSLHQSPTFASKGSAGAIATISASALARCSVVSASSSVRSSGQWGDVPSSSNPSSSRVLDFGFGGMEEGEQAWATLSKDRALAAGAASAGAGAGGATAANKRVKPELSARSRGMMPSPKLLDESALSFETITGIGGRSGGDELRKRMSPRASVNTSASRSRSPAREFRSSGVGSLQWRKLLFRC</sequence>
<dbReference type="InParanoid" id="A0A066VWL8"/>
<accession>A0A066VWL8</accession>
<dbReference type="AlphaFoldDB" id="A0A066VWL8"/>
<dbReference type="RefSeq" id="XP_013242867.1">
    <property type="nucleotide sequence ID" value="XM_013387413.1"/>
</dbReference>
<feature type="compositionally biased region" description="Polar residues" evidence="1">
    <location>
        <begin position="513"/>
        <end position="523"/>
    </location>
</feature>
<evidence type="ECO:0000313" key="3">
    <source>
        <dbReference type="Proteomes" id="UP000027361"/>
    </source>
</evidence>
<proteinExistence type="predicted"/>
<evidence type="ECO:0000313" key="2">
    <source>
        <dbReference type="EMBL" id="KDN44693.1"/>
    </source>
</evidence>
<comment type="caution">
    <text evidence="2">The sequence shown here is derived from an EMBL/GenBank/DDBJ whole genome shotgun (WGS) entry which is preliminary data.</text>
</comment>
<protein>
    <submittedName>
        <fullName evidence="2">Uncharacterized protein</fullName>
    </submittedName>
</protein>